<feature type="domain" description="BZIP" evidence="2">
    <location>
        <begin position="161"/>
        <end position="224"/>
    </location>
</feature>
<gene>
    <name evidence="3" type="ORF">INT48_002078</name>
</gene>
<comment type="caution">
    <text evidence="3">The sequence shown here is derived from an EMBL/GenBank/DDBJ whole genome shotgun (WGS) entry which is preliminary data.</text>
</comment>
<keyword evidence="1" id="KW-0175">Coiled coil</keyword>
<reference evidence="3" key="1">
    <citation type="submission" date="2021-01" db="EMBL/GenBank/DDBJ databases">
        <title>Metabolic potential, ecology and presence of endohyphal bacteria is reflected in genomic diversity of Mucoromycotina.</title>
        <authorList>
            <person name="Muszewska A."/>
            <person name="Okrasinska A."/>
            <person name="Steczkiewicz K."/>
            <person name="Drgas O."/>
            <person name="Orlowska M."/>
            <person name="Perlinska-Lenart U."/>
            <person name="Aleksandrzak-Piekarczyk T."/>
            <person name="Szatraj K."/>
            <person name="Zielenkiewicz U."/>
            <person name="Pilsyk S."/>
            <person name="Malc E."/>
            <person name="Mieczkowski P."/>
            <person name="Kruszewska J.S."/>
            <person name="Biernat P."/>
            <person name="Pawlowska J."/>
        </authorList>
    </citation>
    <scope>NUCLEOTIDE SEQUENCE</scope>
    <source>
        <strain evidence="3">WA0000018081</strain>
    </source>
</reference>
<evidence type="ECO:0000256" key="1">
    <source>
        <dbReference type="SAM" id="Coils"/>
    </source>
</evidence>
<protein>
    <recommendedName>
        <fullName evidence="2">BZIP domain-containing protein</fullName>
    </recommendedName>
</protein>
<dbReference type="PROSITE" id="PS00036">
    <property type="entry name" value="BZIP_BASIC"/>
    <property type="match status" value="1"/>
</dbReference>
<dbReference type="GO" id="GO:0006351">
    <property type="term" value="P:DNA-templated transcription"/>
    <property type="evidence" value="ECO:0007669"/>
    <property type="project" value="InterPro"/>
</dbReference>
<dbReference type="PANTHER" id="PTHR23334:SF20">
    <property type="entry name" value="BASIC LEUCINE ZIPPER 24"/>
    <property type="match status" value="1"/>
</dbReference>
<dbReference type="SMART" id="SM00338">
    <property type="entry name" value="BRLZ"/>
    <property type="match status" value="1"/>
</dbReference>
<dbReference type="CDD" id="cd12193">
    <property type="entry name" value="bZIP_GCN4"/>
    <property type="match status" value="1"/>
</dbReference>
<dbReference type="EMBL" id="JAEPRE010000326">
    <property type="protein sequence ID" value="KAG2228991.1"/>
    <property type="molecule type" value="Genomic_DNA"/>
</dbReference>
<dbReference type="Proteomes" id="UP000613177">
    <property type="component" value="Unassembled WGS sequence"/>
</dbReference>
<dbReference type="GO" id="GO:0000978">
    <property type="term" value="F:RNA polymerase II cis-regulatory region sequence-specific DNA binding"/>
    <property type="evidence" value="ECO:0007669"/>
    <property type="project" value="TreeGrafter"/>
</dbReference>
<dbReference type="InterPro" id="IPR046347">
    <property type="entry name" value="bZIP_sf"/>
</dbReference>
<dbReference type="PANTHER" id="PTHR23334">
    <property type="entry name" value="CCAAT/ENHANCER BINDING PROTEIN"/>
    <property type="match status" value="1"/>
</dbReference>
<keyword evidence="4" id="KW-1185">Reference proteome</keyword>
<dbReference type="PROSITE" id="PS50217">
    <property type="entry name" value="BZIP"/>
    <property type="match status" value="1"/>
</dbReference>
<evidence type="ECO:0000313" key="4">
    <source>
        <dbReference type="Proteomes" id="UP000613177"/>
    </source>
</evidence>
<sequence length="245" mass="27055">MTTYQDIFNNMDISTIDPSTISSQQDVLATLFPGIPLNSTMIDDWLAEELAKSGVIANSLDFLSGTEKQQQDILSMLPHSPPFSPNSMSDSSSCPKTPCTVSLFPDIAVVKKPAPVVTIMPKTCNLPRIAPRPTTQAVMATAPATPILKRRIMESAVVVDQDEIALKRQKNTDAARRSRLKKLVKMEHLEQRVSELESDNHHLNTRIAVLESEKSGLESKDISLEDRIRVLEAQLSEAHKALTKV</sequence>
<feature type="coiled-coil region" evidence="1">
    <location>
        <begin position="186"/>
        <end position="220"/>
    </location>
</feature>
<dbReference type="InterPro" id="IPR031106">
    <property type="entry name" value="C/EBP"/>
</dbReference>
<dbReference type="AlphaFoldDB" id="A0A8H7SIT1"/>
<dbReference type="Pfam" id="PF07716">
    <property type="entry name" value="bZIP_2"/>
    <property type="match status" value="1"/>
</dbReference>
<organism evidence="3 4">
    <name type="scientific">Thamnidium elegans</name>
    <dbReference type="NCBI Taxonomy" id="101142"/>
    <lineage>
        <taxon>Eukaryota</taxon>
        <taxon>Fungi</taxon>
        <taxon>Fungi incertae sedis</taxon>
        <taxon>Mucoromycota</taxon>
        <taxon>Mucoromycotina</taxon>
        <taxon>Mucoromycetes</taxon>
        <taxon>Mucorales</taxon>
        <taxon>Mucorineae</taxon>
        <taxon>Mucoraceae</taxon>
        <taxon>Thamnidium</taxon>
    </lineage>
</organism>
<evidence type="ECO:0000313" key="3">
    <source>
        <dbReference type="EMBL" id="KAG2228991.1"/>
    </source>
</evidence>
<accession>A0A8H7SIT1</accession>
<dbReference type="InterPro" id="IPR004827">
    <property type="entry name" value="bZIP"/>
</dbReference>
<dbReference type="GO" id="GO:0000981">
    <property type="term" value="F:DNA-binding transcription factor activity, RNA polymerase II-specific"/>
    <property type="evidence" value="ECO:0007669"/>
    <property type="project" value="TreeGrafter"/>
</dbReference>
<dbReference type="SUPFAM" id="SSF57959">
    <property type="entry name" value="Leucine zipper domain"/>
    <property type="match status" value="1"/>
</dbReference>
<name>A0A8H7SIT1_9FUNG</name>
<proteinExistence type="predicted"/>
<dbReference type="Gene3D" id="3.30.160.60">
    <property type="entry name" value="Classic Zinc Finger"/>
    <property type="match status" value="1"/>
</dbReference>
<evidence type="ECO:0000259" key="2">
    <source>
        <dbReference type="PROSITE" id="PS50217"/>
    </source>
</evidence>